<sequence>MVMTRKRAMLWVLLVSIALNLFFIGTIGARLLDRSDRESTPPSLGWILRGLEPQMQDSLRPQLQRYGESIRPMRGQMFRAQREVNRLLAQDPLDDEAIQVAFEELRQINLRYQRVSHEQTLAVLRQLAPEQRSRVLRFLSGRRNPTEDGGGRRSGDDRRRDDDARNGEPN</sequence>
<feature type="region of interest" description="Disordered" evidence="4">
    <location>
        <begin position="137"/>
        <end position="170"/>
    </location>
</feature>
<dbReference type="RefSeq" id="WP_070119010.1">
    <property type="nucleotide sequence ID" value="NZ_CAXATG010000006.1"/>
</dbReference>
<dbReference type="Gene3D" id="1.20.120.1490">
    <property type="match status" value="1"/>
</dbReference>
<evidence type="ECO:0000256" key="3">
    <source>
        <dbReference type="ARBA" id="ARBA00045001"/>
    </source>
</evidence>
<dbReference type="InterPro" id="IPR025961">
    <property type="entry name" value="Metal_resist"/>
</dbReference>
<accession>A0A1E8CFE5</accession>
<feature type="compositionally biased region" description="Basic and acidic residues" evidence="4">
    <location>
        <begin position="144"/>
        <end position="170"/>
    </location>
</feature>
<proteinExistence type="inferred from homology"/>
<dbReference type="STRING" id="1524254.PHACT_14515"/>
<dbReference type="Proteomes" id="UP000175669">
    <property type="component" value="Unassembled WGS sequence"/>
</dbReference>
<name>A0A1E8CFE5_9GAMM</name>
<evidence type="ECO:0000256" key="1">
    <source>
        <dbReference type="ARBA" id="ARBA00044945"/>
    </source>
</evidence>
<dbReference type="OrthoDB" id="7067123at2"/>
<evidence type="ECO:0000256" key="4">
    <source>
        <dbReference type="SAM" id="MobiDB-lite"/>
    </source>
</evidence>
<evidence type="ECO:0000256" key="2">
    <source>
        <dbReference type="ARBA" id="ARBA00044983"/>
    </source>
</evidence>
<keyword evidence="6" id="KW-1185">Reference proteome</keyword>
<organism evidence="5 6">
    <name type="scientific">Pseudohongiella acticola</name>
    <dbReference type="NCBI Taxonomy" id="1524254"/>
    <lineage>
        <taxon>Bacteria</taxon>
        <taxon>Pseudomonadati</taxon>
        <taxon>Pseudomonadota</taxon>
        <taxon>Gammaproteobacteria</taxon>
        <taxon>Pseudomonadales</taxon>
        <taxon>Pseudohongiellaceae</taxon>
        <taxon>Pseudohongiella</taxon>
    </lineage>
</organism>
<comment type="similarity">
    <text evidence="1">Belongs to the ZraP family.</text>
</comment>
<dbReference type="EMBL" id="MASR01000003">
    <property type="protein sequence ID" value="OFE11075.1"/>
    <property type="molecule type" value="Genomic_DNA"/>
</dbReference>
<evidence type="ECO:0000313" key="6">
    <source>
        <dbReference type="Proteomes" id="UP000175669"/>
    </source>
</evidence>
<dbReference type="Pfam" id="PF13801">
    <property type="entry name" value="Metal_resist"/>
    <property type="match status" value="1"/>
</dbReference>
<protein>
    <recommendedName>
        <fullName evidence="2">Signaling pathway modulator ZraP</fullName>
    </recommendedName>
    <alternativeName>
        <fullName evidence="3">Zinc resistance-associated protein</fullName>
    </alternativeName>
</protein>
<reference evidence="6" key="1">
    <citation type="submission" date="2016-07" db="EMBL/GenBank/DDBJ databases">
        <authorList>
            <person name="Florea S."/>
            <person name="Webb J.S."/>
            <person name="Jaromczyk J."/>
            <person name="Schardl C.L."/>
        </authorList>
    </citation>
    <scope>NUCLEOTIDE SEQUENCE [LARGE SCALE GENOMIC DNA]</scope>
    <source>
        <strain evidence="6">KCTC 42131</strain>
    </source>
</reference>
<comment type="caution">
    <text evidence="5">The sequence shown here is derived from an EMBL/GenBank/DDBJ whole genome shotgun (WGS) entry which is preliminary data.</text>
</comment>
<dbReference type="AlphaFoldDB" id="A0A1E8CFE5"/>
<evidence type="ECO:0000313" key="5">
    <source>
        <dbReference type="EMBL" id="OFE11075.1"/>
    </source>
</evidence>
<gene>
    <name evidence="5" type="ORF">PHACT_14515</name>
</gene>